<dbReference type="InterPro" id="IPR006076">
    <property type="entry name" value="FAD-dep_OxRdtase"/>
</dbReference>
<dbReference type="InterPro" id="IPR036188">
    <property type="entry name" value="FAD/NAD-bd_sf"/>
</dbReference>
<dbReference type="EMBL" id="JAATVY010000004">
    <property type="protein sequence ID" value="NJC69884.1"/>
    <property type="molecule type" value="Genomic_DNA"/>
</dbReference>
<dbReference type="SUPFAM" id="SSF51905">
    <property type="entry name" value="FAD/NAD(P)-binding domain"/>
    <property type="match status" value="1"/>
</dbReference>
<evidence type="ECO:0000313" key="3">
    <source>
        <dbReference type="Proteomes" id="UP000722989"/>
    </source>
</evidence>
<dbReference type="Proteomes" id="UP000722989">
    <property type="component" value="Unassembled WGS sequence"/>
</dbReference>
<accession>A0ABX0XV25</accession>
<evidence type="ECO:0000313" key="2">
    <source>
        <dbReference type="EMBL" id="NJC69884.1"/>
    </source>
</evidence>
<gene>
    <name evidence="2" type="ORF">HC031_09150</name>
</gene>
<feature type="domain" description="FAD dependent oxidoreductase" evidence="1">
    <location>
        <begin position="7"/>
        <end position="378"/>
    </location>
</feature>
<sequence>MILDKADVVVVGGGIVGVSSAYFLAKRGHDVALVEQHELAHGASGRNLGYLWMHNRNAGYSLELARAGRALYDGFAEELGPSFEYRSNGGMIYFHTDDQRRVYAEFVEARRADGLKIELLDEQAAHEAAPILSPDVIGATFSPEDGQIRTPKFVRSLAQACRRMGVRIYEDTAALGLLRSGGRAVGVRTVSGDVPAGQVVWATGAWSGMLQADGVEVPFKPERLGAIMLGRVPEQLDKVLYGPLAAKNYAMIRSLPSYKDEYFTASYEDPGHGVEHLECVSKTEDGNLFIGCPMDMPDDLDHRMSAIGLKMGIGALLEAFPQYRNLGVEGVWTGILPSTADSLPIVDRVDAVPGLLLATGHIYGNVAGPISGKLISELASGVETSLRIDELALDRPGLQATEDGLVRW</sequence>
<keyword evidence="3" id="KW-1185">Reference proteome</keyword>
<dbReference type="RefSeq" id="WP_167924752.1">
    <property type="nucleotide sequence ID" value="NZ_JAATVY010000004.1"/>
</dbReference>
<reference evidence="2 3" key="1">
    <citation type="submission" date="2020-03" db="EMBL/GenBank/DDBJ databases">
        <title>WGS of the type strain of Planosporangium spp.</title>
        <authorList>
            <person name="Thawai C."/>
        </authorList>
    </citation>
    <scope>NUCLEOTIDE SEQUENCE [LARGE SCALE GENOMIC DNA]</scope>
    <source>
        <strain evidence="2 3">TBRC 5610</strain>
    </source>
</reference>
<protein>
    <submittedName>
        <fullName evidence="2">FAD-binding oxidoreductase</fullName>
    </submittedName>
</protein>
<comment type="caution">
    <text evidence="2">The sequence shown here is derived from an EMBL/GenBank/DDBJ whole genome shotgun (WGS) entry which is preliminary data.</text>
</comment>
<evidence type="ECO:0000259" key="1">
    <source>
        <dbReference type="Pfam" id="PF01266"/>
    </source>
</evidence>
<proteinExistence type="predicted"/>
<organism evidence="2 3">
    <name type="scientific">Planosporangium thailandense</name>
    <dbReference type="NCBI Taxonomy" id="765197"/>
    <lineage>
        <taxon>Bacteria</taxon>
        <taxon>Bacillati</taxon>
        <taxon>Actinomycetota</taxon>
        <taxon>Actinomycetes</taxon>
        <taxon>Micromonosporales</taxon>
        <taxon>Micromonosporaceae</taxon>
        <taxon>Planosporangium</taxon>
    </lineage>
</organism>
<dbReference type="Gene3D" id="3.50.50.60">
    <property type="entry name" value="FAD/NAD(P)-binding domain"/>
    <property type="match status" value="1"/>
</dbReference>
<name>A0ABX0XV25_9ACTN</name>
<dbReference type="Pfam" id="PF01266">
    <property type="entry name" value="DAO"/>
    <property type="match status" value="1"/>
</dbReference>
<dbReference type="PANTHER" id="PTHR13847">
    <property type="entry name" value="SARCOSINE DEHYDROGENASE-RELATED"/>
    <property type="match status" value="1"/>
</dbReference>
<dbReference type="Gene3D" id="3.30.9.10">
    <property type="entry name" value="D-Amino Acid Oxidase, subunit A, domain 2"/>
    <property type="match status" value="1"/>
</dbReference>